<dbReference type="GO" id="GO:0005886">
    <property type="term" value="C:plasma membrane"/>
    <property type="evidence" value="ECO:0007669"/>
    <property type="project" value="TreeGrafter"/>
</dbReference>
<dbReference type="GO" id="GO:0015209">
    <property type="term" value="F:cytosine transmembrane transporter activity"/>
    <property type="evidence" value="ECO:0007669"/>
    <property type="project" value="InterPro"/>
</dbReference>
<proteinExistence type="predicted"/>
<feature type="transmembrane region" description="Helical" evidence="1">
    <location>
        <begin position="352"/>
        <end position="370"/>
    </location>
</feature>
<keyword evidence="1" id="KW-0812">Transmembrane</keyword>
<feature type="transmembrane region" description="Helical" evidence="1">
    <location>
        <begin position="118"/>
        <end position="138"/>
    </location>
</feature>
<feature type="transmembrane region" description="Helical" evidence="1">
    <location>
        <begin position="305"/>
        <end position="322"/>
    </location>
</feature>
<evidence type="ECO:0008006" key="4">
    <source>
        <dbReference type="Google" id="ProtNLM"/>
    </source>
</evidence>
<keyword evidence="1" id="KW-1133">Transmembrane helix</keyword>
<feature type="transmembrane region" description="Helical" evidence="1">
    <location>
        <begin position="447"/>
        <end position="468"/>
    </location>
</feature>
<sequence length="547" mass="60377">MSGNDVTKIKNLPESYFYDTRDKERKADSTHDKDDYGLRRVPADGRFSAWSSAWSWMGLSTALAYPLTGALLTLSFGAASVLIGFAISVVMVGLGVAFTVNKSANEGIGKDLMGRGSYGYYGSLLTIVVVGLYLTLLFSMETSVIARSLHEMIPMVPFWILVLIIIAIFIPLGIYGMVWISKIQTFTLVLYVVGLALVFIGLYAGWSDLSNAAFATAWWTLNPSQTPTSWMSIMAATGAWMGAFGFMNIFAVTDVTRMTRRSERKKGSVLQVIINSVINSFVIGAMGIFFLAASNGTNPDPGITFVRVLGPIGLLLVFLTQVRGNVMNMYLGTLAFDNVIAQISKKSFMRSWLLIPYVILGFFMVVSPFLEYFPTIATFAGVFFAAWVGSTFGELMLVRPLYQIPRWSEFRRAYLPGINWVGFLSLIIPMVPGMAATLGVWGDAWRALSVFFTLALALVMPVILAILLGKQRTWAQYFIRIPDVPEGVSDTLTCFVSGETEHVSDFVKCPFYGDQWISSTTCSSESRCKEMCHSEGNRQRAPKQPAI</sequence>
<protein>
    <recommendedName>
        <fullName evidence="4">Allantoin permease</fullName>
    </recommendedName>
</protein>
<dbReference type="EMBL" id="RHHU01000012">
    <property type="protein sequence ID" value="RNB82558.1"/>
    <property type="molecule type" value="Genomic_DNA"/>
</dbReference>
<feature type="transmembrane region" description="Helical" evidence="1">
    <location>
        <begin position="158"/>
        <end position="181"/>
    </location>
</feature>
<dbReference type="PANTHER" id="PTHR30569:SF0">
    <property type="entry name" value="CYTOSINE PERMEASE"/>
    <property type="match status" value="1"/>
</dbReference>
<feature type="transmembrane region" description="Helical" evidence="1">
    <location>
        <begin position="418"/>
        <end position="441"/>
    </location>
</feature>
<dbReference type="InterPro" id="IPR030191">
    <property type="entry name" value="CodB"/>
</dbReference>
<feature type="transmembrane region" description="Helical" evidence="1">
    <location>
        <begin position="230"/>
        <end position="251"/>
    </location>
</feature>
<dbReference type="Proteomes" id="UP000269573">
    <property type="component" value="Unassembled WGS sequence"/>
</dbReference>
<evidence type="ECO:0000313" key="2">
    <source>
        <dbReference type="EMBL" id="RNB82558.1"/>
    </source>
</evidence>
<gene>
    <name evidence="2" type="ORF">EDM59_20625</name>
</gene>
<feature type="transmembrane region" description="Helical" evidence="1">
    <location>
        <begin position="74"/>
        <end position="98"/>
    </location>
</feature>
<dbReference type="AlphaFoldDB" id="A0A3M8D3V1"/>
<dbReference type="RefSeq" id="WP_122925343.1">
    <property type="nucleotide sequence ID" value="NZ_RHHU01000012.1"/>
</dbReference>
<dbReference type="Gene3D" id="1.10.4160.10">
    <property type="entry name" value="Hydantoin permease"/>
    <property type="match status" value="1"/>
</dbReference>
<feature type="transmembrane region" description="Helical" evidence="1">
    <location>
        <begin position="272"/>
        <end position="293"/>
    </location>
</feature>
<feature type="transmembrane region" description="Helical" evidence="1">
    <location>
        <begin position="188"/>
        <end position="206"/>
    </location>
</feature>
<keyword evidence="1" id="KW-0472">Membrane</keyword>
<organism evidence="2 3">
    <name type="scientific">Brevibacillus nitrificans</name>
    <dbReference type="NCBI Taxonomy" id="651560"/>
    <lineage>
        <taxon>Bacteria</taxon>
        <taxon>Bacillati</taxon>
        <taxon>Bacillota</taxon>
        <taxon>Bacilli</taxon>
        <taxon>Bacillales</taxon>
        <taxon>Paenibacillaceae</taxon>
        <taxon>Brevibacillus</taxon>
    </lineage>
</organism>
<comment type="caution">
    <text evidence="2">The sequence shown here is derived from an EMBL/GenBank/DDBJ whole genome shotgun (WGS) entry which is preliminary data.</text>
</comment>
<evidence type="ECO:0000313" key="3">
    <source>
        <dbReference type="Proteomes" id="UP000269573"/>
    </source>
</evidence>
<feature type="transmembrane region" description="Helical" evidence="1">
    <location>
        <begin position="376"/>
        <end position="397"/>
    </location>
</feature>
<feature type="transmembrane region" description="Helical" evidence="1">
    <location>
        <begin position="47"/>
        <end position="68"/>
    </location>
</feature>
<keyword evidence="3" id="KW-1185">Reference proteome</keyword>
<name>A0A3M8D3V1_9BACL</name>
<accession>A0A3M8D3V1</accession>
<reference evidence="2 3" key="1">
    <citation type="submission" date="2018-10" db="EMBL/GenBank/DDBJ databases">
        <title>Phylogenomics of Brevibacillus.</title>
        <authorList>
            <person name="Dunlap C."/>
        </authorList>
    </citation>
    <scope>NUCLEOTIDE SEQUENCE [LARGE SCALE GENOMIC DNA]</scope>
    <source>
        <strain evidence="2 3">JCM 15774</strain>
    </source>
</reference>
<dbReference type="PANTHER" id="PTHR30569">
    <property type="entry name" value="CYTOSINE TRANSPORTER CODB"/>
    <property type="match status" value="1"/>
</dbReference>
<evidence type="ECO:0000256" key="1">
    <source>
        <dbReference type="SAM" id="Phobius"/>
    </source>
</evidence>